<dbReference type="EMBL" id="BNJK01000001">
    <property type="protein sequence ID" value="GHO95071.1"/>
    <property type="molecule type" value="Genomic_DNA"/>
</dbReference>
<sequence>MENSQVSIESFWQEVSAILERVRQTQTEAIRQAAAIFADAIERDGVIQAYGTGHSRAFTMEMAGRAGGLVPVNRIDLENLALYKHWSLERVVSPNIERDLEAGQEILSCYPIEPQDAFIISSNSGINQAIIEVALHVKQHGHPLVAVTSLVSSRQTASRHASGHKLYDLADVVIDSCIPYGDALLEMPNGGKACAGSSMSGALIAQMLTAETIRLLLARGKEAPVYISSNVPGGIENNQRLVQHYGNRIRPV</sequence>
<dbReference type="InterPro" id="IPR001347">
    <property type="entry name" value="SIS_dom"/>
</dbReference>
<dbReference type="NCBIfam" id="NF002805">
    <property type="entry name" value="PRK02947.1"/>
    <property type="match status" value="1"/>
</dbReference>
<dbReference type="Gene3D" id="3.40.50.10490">
    <property type="entry name" value="Glucose-6-phosphate isomerase like protein, domain 1"/>
    <property type="match status" value="1"/>
</dbReference>
<dbReference type="Proteomes" id="UP000597444">
    <property type="component" value="Unassembled WGS sequence"/>
</dbReference>
<dbReference type="InterPro" id="IPR046348">
    <property type="entry name" value="SIS_dom_sf"/>
</dbReference>
<dbReference type="PROSITE" id="PS51464">
    <property type="entry name" value="SIS"/>
    <property type="match status" value="1"/>
</dbReference>
<evidence type="ECO:0000259" key="1">
    <source>
        <dbReference type="PROSITE" id="PS51464"/>
    </source>
</evidence>
<dbReference type="RefSeq" id="WP_220205774.1">
    <property type="nucleotide sequence ID" value="NZ_BNJK01000001.1"/>
</dbReference>
<protein>
    <submittedName>
        <fullName evidence="2">UPF0309 protein</fullName>
    </submittedName>
</protein>
<dbReference type="InterPro" id="IPR050099">
    <property type="entry name" value="SIS_GmhA/DiaA_subfam"/>
</dbReference>
<dbReference type="Pfam" id="PF13580">
    <property type="entry name" value="SIS_2"/>
    <property type="match status" value="1"/>
</dbReference>
<organism evidence="2 3">
    <name type="scientific">Reticulibacter mediterranei</name>
    <dbReference type="NCBI Taxonomy" id="2778369"/>
    <lineage>
        <taxon>Bacteria</taxon>
        <taxon>Bacillati</taxon>
        <taxon>Chloroflexota</taxon>
        <taxon>Ktedonobacteria</taxon>
        <taxon>Ktedonobacterales</taxon>
        <taxon>Reticulibacteraceae</taxon>
        <taxon>Reticulibacter</taxon>
    </lineage>
</organism>
<accession>A0A8J3IRS9</accession>
<evidence type="ECO:0000313" key="2">
    <source>
        <dbReference type="EMBL" id="GHO95071.1"/>
    </source>
</evidence>
<dbReference type="GO" id="GO:1901135">
    <property type="term" value="P:carbohydrate derivative metabolic process"/>
    <property type="evidence" value="ECO:0007669"/>
    <property type="project" value="InterPro"/>
</dbReference>
<dbReference type="GO" id="GO:0097367">
    <property type="term" value="F:carbohydrate derivative binding"/>
    <property type="evidence" value="ECO:0007669"/>
    <property type="project" value="InterPro"/>
</dbReference>
<dbReference type="PANTHER" id="PTHR30390:SF7">
    <property type="entry name" value="PHOSPHOHEPTOSE ISOMERASE"/>
    <property type="match status" value="1"/>
</dbReference>
<proteinExistence type="predicted"/>
<evidence type="ECO:0000313" key="3">
    <source>
        <dbReference type="Proteomes" id="UP000597444"/>
    </source>
</evidence>
<dbReference type="AlphaFoldDB" id="A0A8J3IRS9"/>
<feature type="domain" description="SIS" evidence="1">
    <location>
        <begin position="37"/>
        <end position="223"/>
    </location>
</feature>
<dbReference type="SUPFAM" id="SSF53697">
    <property type="entry name" value="SIS domain"/>
    <property type="match status" value="1"/>
</dbReference>
<name>A0A8J3IRS9_9CHLR</name>
<keyword evidence="3" id="KW-1185">Reference proteome</keyword>
<reference evidence="2" key="1">
    <citation type="submission" date="2020-10" db="EMBL/GenBank/DDBJ databases">
        <title>Taxonomic study of unclassified bacteria belonging to the class Ktedonobacteria.</title>
        <authorList>
            <person name="Yabe S."/>
            <person name="Wang C.M."/>
            <person name="Zheng Y."/>
            <person name="Sakai Y."/>
            <person name="Cavaletti L."/>
            <person name="Monciardini P."/>
            <person name="Donadio S."/>
        </authorList>
    </citation>
    <scope>NUCLEOTIDE SEQUENCE</scope>
    <source>
        <strain evidence="2">ID150040</strain>
    </source>
</reference>
<gene>
    <name evidence="2" type="ORF">KSF_051190</name>
</gene>
<comment type="caution">
    <text evidence="2">The sequence shown here is derived from an EMBL/GenBank/DDBJ whole genome shotgun (WGS) entry which is preliminary data.</text>
</comment>
<dbReference type="PANTHER" id="PTHR30390">
    <property type="entry name" value="SEDOHEPTULOSE 7-PHOSPHATE ISOMERASE / DNAA INITIATOR-ASSOCIATING FACTOR FOR REPLICATION INITIATION"/>
    <property type="match status" value="1"/>
</dbReference>